<sequence>MHNTELLLAHPLRQLLNDEAHARPPAPIAAPARLSSLTLFFERDSNGQLDALIRLARLMGSPEPEAARAYYTGVAGDLMIRWSLHTEFVRYTFIEPAEDEPDFSRTVLDRIPADWLRSLPGQLLVALHAVLLRDDPVDNSARGIAERWFAGNDLIGAEIAGAHGCAYTDLRLHPDDRVANGFSRFVVVDRGMGPLQTGRMLQRLFEIETYRMLALLALPGAKQQMPKLDALSNAMRRITERMDKPEHDASELLHELTAQASALEHLVAQSQYRFSASRAYYSLVERRIDELRERRLPGLQPFHEFMEHRLAPAMETCDTVVGRQDRITARIQRTSALLRTRVEVQHEEQNRALLASMDTRAALQLRLQQTVEGLSVGVLTYYAVGLVGYATKALKAAGLHLNPEVITGLAIPLAAITVWLGVRRARRHLHHA</sequence>
<name>A0A840BMN9_9RHOO</name>
<dbReference type="EMBL" id="JACIET010000002">
    <property type="protein sequence ID" value="MBB4013794.1"/>
    <property type="molecule type" value="Genomic_DNA"/>
</dbReference>
<feature type="transmembrane region" description="Helical" evidence="1">
    <location>
        <begin position="405"/>
        <end position="422"/>
    </location>
</feature>
<reference evidence="2 3" key="1">
    <citation type="submission" date="2020-08" db="EMBL/GenBank/DDBJ databases">
        <title>Genomic Encyclopedia of Type Strains, Phase IV (KMG-IV): sequencing the most valuable type-strain genomes for metagenomic binning, comparative biology and taxonomic classification.</title>
        <authorList>
            <person name="Goeker M."/>
        </authorList>
    </citation>
    <scope>NUCLEOTIDE SEQUENCE [LARGE SCALE GENOMIC DNA]</scope>
    <source>
        <strain evidence="2 3">DSM 106739</strain>
    </source>
</reference>
<dbReference type="RefSeq" id="WP_183635717.1">
    <property type="nucleotide sequence ID" value="NZ_BAABLE010000005.1"/>
</dbReference>
<gene>
    <name evidence="2" type="ORF">GGR36_003140</name>
</gene>
<keyword evidence="1" id="KW-0812">Transmembrane</keyword>
<evidence type="ECO:0000313" key="3">
    <source>
        <dbReference type="Proteomes" id="UP000561045"/>
    </source>
</evidence>
<keyword evidence="3" id="KW-1185">Reference proteome</keyword>
<comment type="caution">
    <text evidence="2">The sequence shown here is derived from an EMBL/GenBank/DDBJ whole genome shotgun (WGS) entry which is preliminary data.</text>
</comment>
<proteinExistence type="predicted"/>
<accession>A0A840BMN9</accession>
<dbReference type="AlphaFoldDB" id="A0A840BMN9"/>
<protein>
    <submittedName>
        <fullName evidence="2">Putative membrane-anchored protein</fullName>
    </submittedName>
</protein>
<organism evidence="2 3">
    <name type="scientific">Niveibacterium umoris</name>
    <dbReference type="NCBI Taxonomy" id="1193620"/>
    <lineage>
        <taxon>Bacteria</taxon>
        <taxon>Pseudomonadati</taxon>
        <taxon>Pseudomonadota</taxon>
        <taxon>Betaproteobacteria</taxon>
        <taxon>Rhodocyclales</taxon>
        <taxon>Rhodocyclaceae</taxon>
        <taxon>Niveibacterium</taxon>
    </lineage>
</organism>
<dbReference type="Proteomes" id="UP000561045">
    <property type="component" value="Unassembled WGS sequence"/>
</dbReference>
<keyword evidence="1" id="KW-0472">Membrane</keyword>
<dbReference type="InterPro" id="IPR021830">
    <property type="entry name" value="DUF3422"/>
</dbReference>
<evidence type="ECO:0000313" key="2">
    <source>
        <dbReference type="EMBL" id="MBB4013794.1"/>
    </source>
</evidence>
<evidence type="ECO:0000256" key="1">
    <source>
        <dbReference type="SAM" id="Phobius"/>
    </source>
</evidence>
<keyword evidence="1" id="KW-1133">Transmembrane helix</keyword>
<dbReference type="Pfam" id="PF11902">
    <property type="entry name" value="DUF3422"/>
    <property type="match status" value="1"/>
</dbReference>